<dbReference type="OrthoDB" id="10547330at2759"/>
<dbReference type="EMBL" id="LGRB01000013">
    <property type="protein sequence ID" value="OCT47634.1"/>
    <property type="molecule type" value="Genomic_DNA"/>
</dbReference>
<comment type="caution">
    <text evidence="2">The sequence shown here is derived from an EMBL/GenBank/DDBJ whole genome shotgun (WGS) entry which is preliminary data.</text>
</comment>
<proteinExistence type="predicted"/>
<evidence type="ECO:0000313" key="3">
    <source>
        <dbReference type="Proteomes" id="UP000094526"/>
    </source>
</evidence>
<protein>
    <submittedName>
        <fullName evidence="2">Uncharacterized protein</fullName>
    </submittedName>
</protein>
<evidence type="ECO:0000256" key="1">
    <source>
        <dbReference type="SAM" id="MobiDB-lite"/>
    </source>
</evidence>
<reference evidence="3" key="1">
    <citation type="submission" date="2015-07" db="EMBL/GenBank/DDBJ databases">
        <authorList>
            <person name="Teixeira M.M."/>
            <person name="Souza R.C."/>
            <person name="Almeida L.G."/>
            <person name="Vicente V.A."/>
            <person name="de Hoog S."/>
            <person name="Bocca A.L."/>
            <person name="de Almeida S.R."/>
            <person name="Vasconcelos A.T."/>
            <person name="Felipe M.S."/>
        </authorList>
    </citation>
    <scope>NUCLEOTIDE SEQUENCE [LARGE SCALE GENOMIC DNA]</scope>
    <source>
        <strain evidence="3">KSF</strain>
    </source>
</reference>
<sequence length="101" mass="11115">MFNLIVPDGAGTKGAFTFGKPVLGALLSTQLGLAMSDRTFLDVQCIFTATAVESDHRRSPLYDVRIECRQRGEVQYGGINRESEDESRQPCGVTFDRGSRV</sequence>
<dbReference type="AlphaFoldDB" id="A0A1C1CGI4"/>
<dbReference type="Proteomes" id="UP000094526">
    <property type="component" value="Unassembled WGS sequence"/>
</dbReference>
<keyword evidence="3" id="KW-1185">Reference proteome</keyword>
<dbReference type="VEuPathDB" id="FungiDB:CLCR_03769"/>
<organism evidence="2 3">
    <name type="scientific">Cladophialophora carrionii</name>
    <dbReference type="NCBI Taxonomy" id="86049"/>
    <lineage>
        <taxon>Eukaryota</taxon>
        <taxon>Fungi</taxon>
        <taxon>Dikarya</taxon>
        <taxon>Ascomycota</taxon>
        <taxon>Pezizomycotina</taxon>
        <taxon>Eurotiomycetes</taxon>
        <taxon>Chaetothyriomycetidae</taxon>
        <taxon>Chaetothyriales</taxon>
        <taxon>Herpotrichiellaceae</taxon>
        <taxon>Cladophialophora</taxon>
    </lineage>
</organism>
<name>A0A1C1CGI4_9EURO</name>
<feature type="region of interest" description="Disordered" evidence="1">
    <location>
        <begin position="79"/>
        <end position="101"/>
    </location>
</feature>
<gene>
    <name evidence="2" type="ORF">CLCR_03769</name>
</gene>
<accession>A0A1C1CGI4</accession>
<evidence type="ECO:0000313" key="2">
    <source>
        <dbReference type="EMBL" id="OCT47634.1"/>
    </source>
</evidence>